<keyword evidence="3" id="KW-0576">Peroxisome</keyword>
<keyword evidence="2" id="KW-0472">Membrane</keyword>
<reference evidence="5 6" key="1">
    <citation type="submission" date="2020-01" db="EMBL/GenBank/DDBJ databases">
        <title>Aspergillus terreus IFO 6365 whole genome shotgun sequence.</title>
        <authorList>
            <person name="Kanamasa S."/>
            <person name="Takahashi H."/>
        </authorList>
    </citation>
    <scope>NUCLEOTIDE SEQUENCE [LARGE SCALE GENOMIC DNA]</scope>
    <source>
        <strain evidence="5 6">IFO 6365</strain>
    </source>
</reference>
<organism evidence="5 6">
    <name type="scientific">Aspergillus terreus</name>
    <dbReference type="NCBI Taxonomy" id="33178"/>
    <lineage>
        <taxon>Eukaryota</taxon>
        <taxon>Fungi</taxon>
        <taxon>Dikarya</taxon>
        <taxon>Ascomycota</taxon>
        <taxon>Pezizomycotina</taxon>
        <taxon>Eurotiomycetes</taxon>
        <taxon>Eurotiomycetidae</taxon>
        <taxon>Eurotiales</taxon>
        <taxon>Aspergillaceae</taxon>
        <taxon>Aspergillus</taxon>
        <taxon>Aspergillus subgen. Circumdati</taxon>
    </lineage>
</organism>
<evidence type="ECO:0000256" key="2">
    <source>
        <dbReference type="ARBA" id="ARBA00023136"/>
    </source>
</evidence>
<evidence type="ECO:0000256" key="1">
    <source>
        <dbReference type="ARBA" id="ARBA00022593"/>
    </source>
</evidence>
<dbReference type="OrthoDB" id="411017at2759"/>
<sequence length="239" mass="26763">MVADALLYHPALAHYLRFVATTVGRDKLLRTLQYFSRFYAWYLYRTNRPQSSIEPFNAIKKQFGTTRKILRIGKFIEHLKAASLAADNKSPIDPVLRYLAVGRQLGYAGYLTLDTITVVDAIGIRKLASAKRLQEHAYRAWMSGLVCSAIAGVYTIWRLQEKEKSIDRKEGEGVVEAKKLEKYVLWERAAARIQLISDVCDLTVPLSALGVSALDDGLVGIAGTVSSLIGVWSQWRKTA</sequence>
<evidence type="ECO:0000256" key="4">
    <source>
        <dbReference type="ARBA" id="ARBA00046271"/>
    </source>
</evidence>
<proteinExistence type="predicted"/>
<dbReference type="InterPro" id="IPR008733">
    <property type="entry name" value="PEX11"/>
</dbReference>
<dbReference type="AlphaFoldDB" id="A0A5M3Z875"/>
<name>A0A5M3Z875_ASPTE</name>
<evidence type="ECO:0000256" key="3">
    <source>
        <dbReference type="ARBA" id="ARBA00023140"/>
    </source>
</evidence>
<keyword evidence="6" id="KW-1185">Reference proteome</keyword>
<dbReference type="Proteomes" id="UP000452235">
    <property type="component" value="Unassembled WGS sequence"/>
</dbReference>
<dbReference type="PANTHER" id="PTHR12652">
    <property type="entry name" value="PEROXISOMAL BIOGENESIS FACTOR 11"/>
    <property type="match status" value="1"/>
</dbReference>
<dbReference type="Pfam" id="PF05648">
    <property type="entry name" value="PEX11"/>
    <property type="match status" value="1"/>
</dbReference>
<evidence type="ECO:0000313" key="6">
    <source>
        <dbReference type="Proteomes" id="UP000452235"/>
    </source>
</evidence>
<dbReference type="PANTHER" id="PTHR12652:SF50">
    <property type="entry name" value="PEROXIN 11"/>
    <property type="match status" value="1"/>
</dbReference>
<comment type="caution">
    <text evidence="5">The sequence shown here is derived from an EMBL/GenBank/DDBJ whole genome shotgun (WGS) entry which is preliminary data.</text>
</comment>
<dbReference type="GO" id="GO:0016559">
    <property type="term" value="P:peroxisome fission"/>
    <property type="evidence" value="ECO:0007669"/>
    <property type="project" value="InterPro"/>
</dbReference>
<evidence type="ECO:0000313" key="5">
    <source>
        <dbReference type="EMBL" id="GFF17722.1"/>
    </source>
</evidence>
<accession>A0A5M3Z875</accession>
<gene>
    <name evidence="5" type="ORF">ATEIFO6365_0007027100</name>
</gene>
<protein>
    <submittedName>
        <fullName evidence="5">Peroxisomal biogenesis factor</fullName>
    </submittedName>
</protein>
<dbReference type="GO" id="GO:0005778">
    <property type="term" value="C:peroxisomal membrane"/>
    <property type="evidence" value="ECO:0007669"/>
    <property type="project" value="UniProtKB-SubCell"/>
</dbReference>
<dbReference type="EMBL" id="BLJY01000007">
    <property type="protein sequence ID" value="GFF17722.1"/>
    <property type="molecule type" value="Genomic_DNA"/>
</dbReference>
<comment type="subcellular location">
    <subcellularLocation>
        <location evidence="4">Peroxisome membrane</location>
    </subcellularLocation>
</comment>
<dbReference type="VEuPathDB" id="FungiDB:ATEG_05891"/>
<keyword evidence="1" id="KW-0962">Peroxisome biogenesis</keyword>